<dbReference type="InterPro" id="IPR050074">
    <property type="entry name" value="DHO_dehydrogenase"/>
</dbReference>
<keyword evidence="9" id="KW-0665">Pyrimidine biosynthesis</keyword>
<evidence type="ECO:0000256" key="2">
    <source>
        <dbReference type="ARBA" id="ARBA00004141"/>
    </source>
</evidence>
<dbReference type="GO" id="GO:0005737">
    <property type="term" value="C:cytoplasm"/>
    <property type="evidence" value="ECO:0007669"/>
    <property type="project" value="InterPro"/>
</dbReference>
<evidence type="ECO:0000256" key="9">
    <source>
        <dbReference type="ARBA" id="ARBA00022975"/>
    </source>
</evidence>
<evidence type="ECO:0000256" key="3">
    <source>
        <dbReference type="ARBA" id="ARBA00004725"/>
    </source>
</evidence>
<evidence type="ECO:0000259" key="17">
    <source>
        <dbReference type="SMART" id="SM00756"/>
    </source>
</evidence>
<feature type="transmembrane region" description="Helical" evidence="16">
    <location>
        <begin position="91"/>
        <end position="111"/>
    </location>
</feature>
<evidence type="ECO:0000256" key="11">
    <source>
        <dbReference type="ARBA" id="ARBA00023002"/>
    </source>
</evidence>
<comment type="cofactor">
    <cofactor evidence="1">
        <name>FMN</name>
        <dbReference type="ChEBI" id="CHEBI:58210"/>
    </cofactor>
</comment>
<dbReference type="GO" id="GO:0006207">
    <property type="term" value="P:'de novo' pyrimidine nucleobase biosynthetic process"/>
    <property type="evidence" value="ECO:0007669"/>
    <property type="project" value="UniProtKB-UniRule"/>
</dbReference>
<dbReference type="SUPFAM" id="SSF51395">
    <property type="entry name" value="FMN-linked oxidoreductases"/>
    <property type="match status" value="1"/>
</dbReference>
<dbReference type="AlphaFoldDB" id="A0A2M8F3G1"/>
<dbReference type="Gene3D" id="3.20.20.70">
    <property type="entry name" value="Aldolase class I"/>
    <property type="match status" value="1"/>
</dbReference>
<organism evidence="18 19">
    <name type="scientific">Candidatus Roizmanbacteria bacterium CG_4_9_14_0_2_um_filter_39_13</name>
    <dbReference type="NCBI Taxonomy" id="1974839"/>
    <lineage>
        <taxon>Bacteria</taxon>
        <taxon>Candidatus Roizmaniibacteriota</taxon>
    </lineage>
</organism>
<dbReference type="PANTHER" id="PTHR48109">
    <property type="entry name" value="DIHYDROOROTATE DEHYDROGENASE (QUINONE), MITOCHONDRIAL-RELATED"/>
    <property type="match status" value="1"/>
</dbReference>
<dbReference type="GO" id="GO:0009220">
    <property type="term" value="P:pyrimidine ribonucleotide biosynthetic process"/>
    <property type="evidence" value="ECO:0007669"/>
    <property type="project" value="UniProtKB-UniRule"/>
</dbReference>
<reference evidence="19" key="1">
    <citation type="submission" date="2017-09" db="EMBL/GenBank/DDBJ databases">
        <title>Depth-based differentiation of microbial function through sediment-hosted aquifers and enrichment of novel symbionts in the deep terrestrial subsurface.</title>
        <authorList>
            <person name="Probst A.J."/>
            <person name="Ladd B."/>
            <person name="Jarett J.K."/>
            <person name="Geller-Mcgrath D.E."/>
            <person name="Sieber C.M.K."/>
            <person name="Emerson J.B."/>
            <person name="Anantharaman K."/>
            <person name="Thomas B.C."/>
            <person name="Malmstrom R."/>
            <person name="Stieglmeier M."/>
            <person name="Klingl A."/>
            <person name="Woyke T."/>
            <person name="Ryan C.M."/>
            <person name="Banfield J.F."/>
        </authorList>
    </citation>
    <scope>NUCLEOTIDE SEQUENCE [LARGE SCALE GENOMIC DNA]</scope>
</reference>
<dbReference type="InterPro" id="IPR005719">
    <property type="entry name" value="Dihydroorotate_DH_2"/>
</dbReference>
<dbReference type="Pfam" id="PF07884">
    <property type="entry name" value="VKOR"/>
    <property type="match status" value="1"/>
</dbReference>
<comment type="subcellular location">
    <subcellularLocation>
        <location evidence="2">Membrane</location>
        <topology evidence="2">Multi-pass membrane protein</topology>
    </subcellularLocation>
</comment>
<dbReference type="NCBIfam" id="NF003652">
    <property type="entry name" value="PRK05286.2-5"/>
    <property type="match status" value="1"/>
</dbReference>
<keyword evidence="10 16" id="KW-1133">Transmembrane helix</keyword>
<evidence type="ECO:0000256" key="10">
    <source>
        <dbReference type="ARBA" id="ARBA00022989"/>
    </source>
</evidence>
<keyword evidence="7 16" id="KW-0812">Transmembrane</keyword>
<dbReference type="Pfam" id="PF01180">
    <property type="entry name" value="DHO_dh"/>
    <property type="match status" value="1"/>
</dbReference>
<keyword evidence="14" id="KW-0676">Redox-active center</keyword>
<evidence type="ECO:0000256" key="15">
    <source>
        <dbReference type="NCBIfam" id="TIGR01036"/>
    </source>
</evidence>
<evidence type="ECO:0000313" key="18">
    <source>
        <dbReference type="EMBL" id="PJC33844.1"/>
    </source>
</evidence>
<feature type="transmembrane region" description="Helical" evidence="16">
    <location>
        <begin position="58"/>
        <end position="79"/>
    </location>
</feature>
<evidence type="ECO:0000256" key="5">
    <source>
        <dbReference type="ARBA" id="ARBA00022630"/>
    </source>
</evidence>
<dbReference type="GO" id="GO:0005886">
    <property type="term" value="C:plasma membrane"/>
    <property type="evidence" value="ECO:0007669"/>
    <property type="project" value="TreeGrafter"/>
</dbReference>
<dbReference type="InterPro" id="IPR044698">
    <property type="entry name" value="VKOR/LTO1"/>
</dbReference>
<evidence type="ECO:0000256" key="12">
    <source>
        <dbReference type="ARBA" id="ARBA00023136"/>
    </source>
</evidence>
<dbReference type="GO" id="GO:0048038">
    <property type="term" value="F:quinone binding"/>
    <property type="evidence" value="ECO:0007669"/>
    <property type="project" value="UniProtKB-KW"/>
</dbReference>
<keyword evidence="5" id="KW-0285">Flavoprotein</keyword>
<sequence length="517" mass="58067">MSNRRSRFKFILLFFVIVGVIDTGYLTYKHFFQPIGICLAGPFGDCGKVLSSEYSMLFGVPLALLGMLHYLWMGTLVWLSYSLGSDIYKRFAFIQSALGVVISLYLTYLQFFVIKSLCPYCLFSALLSVVMYVLIRKEWHDEYKSFILAKIELGYKLFAKPLFFILPPEWVHEQAMFWGELAGNISWKRASLEFMYSFKHPAIKQKIAGITFENPIGLSAGYDYMSAFTQILPSIGFGFETVGTISNMPFEGNKKPRLGRLPLSRSLLVNKGFRNPGADVTIKKLKRMSFEFPLGISIGKTNSIEIAGTQKDAVSDVVEAFKKFQKGRLKNAYYELNISCPNLEGGVSFYPSNELNALLNAVGKLKIKKPVFVKMPIEKSDTEVRAMLDVIVKHKWITGVIFGNLQKDRKDPSFVQDEILTAGVGNFSGKPTFRRSNELIKLAYSEYGKKLIIIGCGGVFTAEDAYRKIRLGATLIQMITGMIFEGPQRITQINRGLVDLLQADGYSHISEAVGVDA</sequence>
<comment type="caution">
    <text evidence="18">The sequence shown here is derived from an EMBL/GenBank/DDBJ whole genome shotgun (WGS) entry which is preliminary data.</text>
</comment>
<evidence type="ECO:0000256" key="13">
    <source>
        <dbReference type="ARBA" id="ARBA00023157"/>
    </source>
</evidence>
<keyword evidence="6" id="KW-0288">FMN</keyword>
<dbReference type="NCBIfam" id="TIGR01036">
    <property type="entry name" value="pyrD_sub2"/>
    <property type="match status" value="1"/>
</dbReference>
<evidence type="ECO:0000256" key="4">
    <source>
        <dbReference type="ARBA" id="ARBA00006214"/>
    </source>
</evidence>
<comment type="similarity">
    <text evidence="4">Belongs to the VKOR family.</text>
</comment>
<dbReference type="CDD" id="cd12916">
    <property type="entry name" value="VKOR_1"/>
    <property type="match status" value="1"/>
</dbReference>
<dbReference type="SMART" id="SM00756">
    <property type="entry name" value="VKc"/>
    <property type="match status" value="1"/>
</dbReference>
<dbReference type="EMBL" id="PFSC01000024">
    <property type="protein sequence ID" value="PJC33844.1"/>
    <property type="molecule type" value="Genomic_DNA"/>
</dbReference>
<gene>
    <name evidence="18" type="ORF">CO051_00890</name>
</gene>
<dbReference type="InterPro" id="IPR038354">
    <property type="entry name" value="VKOR_sf"/>
</dbReference>
<keyword evidence="11" id="KW-0560">Oxidoreductase</keyword>
<dbReference type="InterPro" id="IPR013785">
    <property type="entry name" value="Aldolase_TIM"/>
</dbReference>
<protein>
    <recommendedName>
        <fullName evidence="15">Dihydroorotate dehydrogenase (quinone)</fullName>
        <ecNumber evidence="15">1.3.5.2</ecNumber>
    </recommendedName>
</protein>
<dbReference type="Gene3D" id="1.20.1440.130">
    <property type="entry name" value="VKOR domain"/>
    <property type="match status" value="1"/>
</dbReference>
<comment type="pathway">
    <text evidence="3">Pyrimidine metabolism; UMP biosynthesis via de novo pathway.</text>
</comment>
<dbReference type="InterPro" id="IPR012932">
    <property type="entry name" value="VKOR"/>
</dbReference>
<name>A0A2M8F3G1_9BACT</name>
<keyword evidence="12 16" id="KW-0472">Membrane</keyword>
<evidence type="ECO:0000256" key="1">
    <source>
        <dbReference type="ARBA" id="ARBA00001917"/>
    </source>
</evidence>
<evidence type="ECO:0000256" key="6">
    <source>
        <dbReference type="ARBA" id="ARBA00022643"/>
    </source>
</evidence>
<keyword evidence="13" id="KW-1015">Disulfide bond</keyword>
<proteinExistence type="inferred from homology"/>
<keyword evidence="8" id="KW-0874">Quinone</keyword>
<dbReference type="PANTHER" id="PTHR48109:SF4">
    <property type="entry name" value="DIHYDROOROTATE DEHYDROGENASE (QUINONE), MITOCHONDRIAL"/>
    <property type="match status" value="1"/>
</dbReference>
<feature type="domain" description="Vitamin K epoxide reductase" evidence="17">
    <location>
        <begin position="5"/>
        <end position="139"/>
    </location>
</feature>
<dbReference type="Proteomes" id="UP000231383">
    <property type="component" value="Unassembled WGS sequence"/>
</dbReference>
<accession>A0A2M8F3G1</accession>
<evidence type="ECO:0000256" key="16">
    <source>
        <dbReference type="SAM" id="Phobius"/>
    </source>
</evidence>
<dbReference type="EC" id="1.3.5.2" evidence="15"/>
<evidence type="ECO:0000256" key="7">
    <source>
        <dbReference type="ARBA" id="ARBA00022692"/>
    </source>
</evidence>
<evidence type="ECO:0000256" key="14">
    <source>
        <dbReference type="ARBA" id="ARBA00023284"/>
    </source>
</evidence>
<evidence type="ECO:0000256" key="8">
    <source>
        <dbReference type="ARBA" id="ARBA00022719"/>
    </source>
</evidence>
<dbReference type="InterPro" id="IPR005720">
    <property type="entry name" value="Dihydroorotate_DH_cat"/>
</dbReference>
<evidence type="ECO:0000313" key="19">
    <source>
        <dbReference type="Proteomes" id="UP000231383"/>
    </source>
</evidence>
<dbReference type="GO" id="GO:0106430">
    <property type="term" value="F:dihydroorotate dehydrogenase (quinone) activity"/>
    <property type="evidence" value="ECO:0007669"/>
    <property type="project" value="UniProtKB-EC"/>
</dbReference>
<dbReference type="CDD" id="cd04738">
    <property type="entry name" value="DHOD_2_like"/>
    <property type="match status" value="1"/>
</dbReference>
<feature type="transmembrane region" description="Helical" evidence="16">
    <location>
        <begin position="7"/>
        <end position="26"/>
    </location>
</feature>